<dbReference type="EMBL" id="NBWU01000005">
    <property type="protein sequence ID" value="PCE63491.1"/>
    <property type="molecule type" value="Genomic_DNA"/>
</dbReference>
<comment type="caution">
    <text evidence="2">The sequence shown here is derived from an EMBL/GenBank/DDBJ whole genome shotgun (WGS) entry which is preliminary data.</text>
</comment>
<dbReference type="RefSeq" id="WP_097443443.1">
    <property type="nucleotide sequence ID" value="NZ_NBWU01000005.1"/>
</dbReference>
<accession>A0A2A4G4Y2</accession>
<name>A0A2A4G4Y2_9FLAO</name>
<keyword evidence="1" id="KW-1133">Transmembrane helix</keyword>
<evidence type="ECO:0008006" key="4">
    <source>
        <dbReference type="Google" id="ProtNLM"/>
    </source>
</evidence>
<reference evidence="2 3" key="1">
    <citation type="submission" date="2017-04" db="EMBL/GenBank/DDBJ databases">
        <title>A new member of the family Flavobacteriaceae isolated from ascidians.</title>
        <authorList>
            <person name="Chen L."/>
        </authorList>
    </citation>
    <scope>NUCLEOTIDE SEQUENCE [LARGE SCALE GENOMIC DNA]</scope>
    <source>
        <strain evidence="2 3">HQA918</strain>
    </source>
</reference>
<keyword evidence="3" id="KW-1185">Reference proteome</keyword>
<dbReference type="Gene3D" id="1.25.40.10">
    <property type="entry name" value="Tetratricopeptide repeat domain"/>
    <property type="match status" value="1"/>
</dbReference>
<evidence type="ECO:0000313" key="2">
    <source>
        <dbReference type="EMBL" id="PCE63491.1"/>
    </source>
</evidence>
<sequence>MHYYLIIALQGYCIYHCITHRNEYYWYFVILFLPVIGSLIYLFANVFKKRQLDKVQDNLTHIINPTKKITDLEKQLQFSKSFANQSALADAYLEAGMFEKAILNYEACLDGMFKNDFYVISKLCEAYYGNADYEQVVQTAKRIEKDAKYRKSRAFMCVALSKERLGEVTTAEEMLLTFDAPFSNYEERLTLLRFLKRHGKLDEAQNLLDELKVEISRMSKMSYKQNKEAVRAITLEGKQ</sequence>
<proteinExistence type="predicted"/>
<dbReference type="OrthoDB" id="794036at2"/>
<dbReference type="InterPro" id="IPR011990">
    <property type="entry name" value="TPR-like_helical_dom_sf"/>
</dbReference>
<gene>
    <name evidence="2" type="ORF">B7P33_14875</name>
</gene>
<keyword evidence="1" id="KW-0812">Transmembrane</keyword>
<keyword evidence="1" id="KW-0472">Membrane</keyword>
<organism evidence="2 3">
    <name type="scientific">Sediminicola luteus</name>
    <dbReference type="NCBI Taxonomy" id="319238"/>
    <lineage>
        <taxon>Bacteria</taxon>
        <taxon>Pseudomonadati</taxon>
        <taxon>Bacteroidota</taxon>
        <taxon>Flavobacteriia</taxon>
        <taxon>Flavobacteriales</taxon>
        <taxon>Flavobacteriaceae</taxon>
        <taxon>Sediminicola</taxon>
    </lineage>
</organism>
<dbReference type="Proteomes" id="UP000219559">
    <property type="component" value="Unassembled WGS sequence"/>
</dbReference>
<dbReference type="SUPFAM" id="SSF48452">
    <property type="entry name" value="TPR-like"/>
    <property type="match status" value="1"/>
</dbReference>
<dbReference type="InterPro" id="IPR014562">
    <property type="entry name" value="UCP030959_TPR_rpt-cont"/>
</dbReference>
<dbReference type="PIRSF" id="PIRSF030959">
    <property type="entry name" value="UCP030959"/>
    <property type="match status" value="1"/>
</dbReference>
<evidence type="ECO:0000256" key="1">
    <source>
        <dbReference type="SAM" id="Phobius"/>
    </source>
</evidence>
<evidence type="ECO:0000313" key="3">
    <source>
        <dbReference type="Proteomes" id="UP000219559"/>
    </source>
</evidence>
<protein>
    <recommendedName>
        <fullName evidence="4">Cardiolipin synthase N-terminal domain-containing protein</fullName>
    </recommendedName>
</protein>
<feature type="transmembrane region" description="Helical" evidence="1">
    <location>
        <begin position="24"/>
        <end position="44"/>
    </location>
</feature>
<dbReference type="AlphaFoldDB" id="A0A2A4G4Y2"/>